<proteinExistence type="predicted"/>
<protein>
    <submittedName>
        <fullName evidence="2">Uncharacterized protein</fullName>
    </submittedName>
</protein>
<reference evidence="2 3" key="1">
    <citation type="journal article" date="2013" name="PLoS Genet.">
        <title>The genome and development-dependent transcriptomes of Pyronema confluens: a window into fungal evolution.</title>
        <authorList>
            <person name="Traeger S."/>
            <person name="Altegoer F."/>
            <person name="Freitag M."/>
            <person name="Gabaldon T."/>
            <person name="Kempken F."/>
            <person name="Kumar A."/>
            <person name="Marcet-Houben M."/>
            <person name="Poggeler S."/>
            <person name="Stajich J.E."/>
            <person name="Nowrousian M."/>
        </authorList>
    </citation>
    <scope>NUCLEOTIDE SEQUENCE [LARGE SCALE GENOMIC DNA]</scope>
    <source>
        <strain evidence="3">CBS 100304</strain>
        <tissue evidence="2">Vegetative mycelium</tissue>
    </source>
</reference>
<keyword evidence="3" id="KW-1185">Reference proteome</keyword>
<dbReference type="EMBL" id="HF936354">
    <property type="protein sequence ID" value="CCX16188.1"/>
    <property type="molecule type" value="Genomic_DNA"/>
</dbReference>
<evidence type="ECO:0000256" key="1">
    <source>
        <dbReference type="SAM" id="SignalP"/>
    </source>
</evidence>
<accession>U4LHQ1</accession>
<evidence type="ECO:0000313" key="2">
    <source>
        <dbReference type="EMBL" id="CCX16188.1"/>
    </source>
</evidence>
<sequence length="72" mass="7950">MTLQLFLFLLVYTTSHSLGVPLPNAQPAQLAPPQQETIDLLIQRVDRILPPPHQNAAIGGIILLCRSIRPDD</sequence>
<keyword evidence="1" id="KW-0732">Signal</keyword>
<name>U4LHQ1_PYROM</name>
<feature type="chain" id="PRO_5004652321" evidence="1">
    <location>
        <begin position="18"/>
        <end position="72"/>
    </location>
</feature>
<dbReference type="Proteomes" id="UP000018144">
    <property type="component" value="Unassembled WGS sequence"/>
</dbReference>
<evidence type="ECO:0000313" key="3">
    <source>
        <dbReference type="Proteomes" id="UP000018144"/>
    </source>
</evidence>
<dbReference type="AlphaFoldDB" id="U4LHQ1"/>
<feature type="signal peptide" evidence="1">
    <location>
        <begin position="1"/>
        <end position="17"/>
    </location>
</feature>
<gene>
    <name evidence="2" type="ORF">PCON_02784</name>
</gene>
<organism evidence="2 3">
    <name type="scientific">Pyronema omphalodes (strain CBS 100304)</name>
    <name type="common">Pyronema confluens</name>
    <dbReference type="NCBI Taxonomy" id="1076935"/>
    <lineage>
        <taxon>Eukaryota</taxon>
        <taxon>Fungi</taxon>
        <taxon>Dikarya</taxon>
        <taxon>Ascomycota</taxon>
        <taxon>Pezizomycotina</taxon>
        <taxon>Pezizomycetes</taxon>
        <taxon>Pezizales</taxon>
        <taxon>Pyronemataceae</taxon>
        <taxon>Pyronema</taxon>
    </lineage>
</organism>